<evidence type="ECO:0000256" key="1">
    <source>
        <dbReference type="SAM" id="SignalP"/>
    </source>
</evidence>
<dbReference type="GO" id="GO:0097681">
    <property type="term" value="P:double-strand break repair via alternative nonhomologous end joining"/>
    <property type="evidence" value="ECO:0007669"/>
    <property type="project" value="TreeGrafter"/>
</dbReference>
<feature type="domain" description="POLQ-like helical" evidence="3">
    <location>
        <begin position="100"/>
        <end position="234"/>
    </location>
</feature>
<dbReference type="Gene3D" id="1.10.3380.20">
    <property type="match status" value="1"/>
</dbReference>
<dbReference type="PANTHER" id="PTHR10133">
    <property type="entry name" value="DNA POLYMERASE I"/>
    <property type="match status" value="1"/>
</dbReference>
<dbReference type="SUPFAM" id="SSF158702">
    <property type="entry name" value="Sec63 N-terminal domain-like"/>
    <property type="match status" value="1"/>
</dbReference>
<dbReference type="InterPro" id="IPR002298">
    <property type="entry name" value="DNA_polymerase_A"/>
</dbReference>
<feature type="signal peptide" evidence="1">
    <location>
        <begin position="1"/>
        <end position="16"/>
    </location>
</feature>
<dbReference type="GO" id="GO:0003887">
    <property type="term" value="F:DNA-directed DNA polymerase activity"/>
    <property type="evidence" value="ECO:0007669"/>
    <property type="project" value="InterPro"/>
</dbReference>
<dbReference type="Pfam" id="PF20470">
    <property type="entry name" value="HTH_61"/>
    <property type="match status" value="1"/>
</dbReference>
<accession>A0A0N4V9E4</accession>
<dbReference type="WBParaSite" id="EVEC_0000705401-mRNA-1">
    <property type="protein sequence ID" value="EVEC_0000705401-mRNA-1"/>
    <property type="gene ID" value="EVEC_0000705401"/>
</dbReference>
<keyword evidence="1" id="KW-0732">Signal</keyword>
<organism evidence="4">
    <name type="scientific">Enterobius vermicularis</name>
    <name type="common">Human pinworm</name>
    <dbReference type="NCBI Taxonomy" id="51028"/>
    <lineage>
        <taxon>Eukaryota</taxon>
        <taxon>Metazoa</taxon>
        <taxon>Ecdysozoa</taxon>
        <taxon>Nematoda</taxon>
        <taxon>Chromadorea</taxon>
        <taxon>Rhabditida</taxon>
        <taxon>Spirurina</taxon>
        <taxon>Oxyuridomorpha</taxon>
        <taxon>Oxyuroidea</taxon>
        <taxon>Oxyuridae</taxon>
        <taxon>Enterobius</taxon>
    </lineage>
</organism>
<dbReference type="InterPro" id="IPR046931">
    <property type="entry name" value="HTH_61"/>
</dbReference>
<name>A0A0N4V9E4_ENTVE</name>
<reference evidence="4" key="1">
    <citation type="submission" date="2017-02" db="UniProtKB">
        <authorList>
            <consortium name="WormBaseParasite"/>
        </authorList>
    </citation>
    <scope>IDENTIFICATION</scope>
</reference>
<protein>
    <submittedName>
        <fullName evidence="4">HTH_61 domain-containing protein</fullName>
    </submittedName>
</protein>
<evidence type="ECO:0000313" key="4">
    <source>
        <dbReference type="WBParaSite" id="EVEC_0000705401-mRNA-1"/>
    </source>
</evidence>
<evidence type="ECO:0000259" key="3">
    <source>
        <dbReference type="Pfam" id="PF21099"/>
    </source>
</evidence>
<dbReference type="AlphaFoldDB" id="A0A0N4V9E4"/>
<dbReference type="PANTHER" id="PTHR10133:SF62">
    <property type="entry name" value="DNA POLYMERASE THETA"/>
    <property type="match status" value="1"/>
</dbReference>
<dbReference type="InterPro" id="IPR048960">
    <property type="entry name" value="POLQ-like_helical"/>
</dbReference>
<feature type="domain" description="DNA polymerase theta-like helix-turn-helix" evidence="2">
    <location>
        <begin position="14"/>
        <end position="86"/>
    </location>
</feature>
<dbReference type="GO" id="GO:0006261">
    <property type="term" value="P:DNA-templated DNA replication"/>
    <property type="evidence" value="ECO:0007669"/>
    <property type="project" value="InterPro"/>
</dbReference>
<feature type="chain" id="PRO_5005887312" evidence="1">
    <location>
        <begin position="17"/>
        <end position="238"/>
    </location>
</feature>
<proteinExistence type="predicted"/>
<evidence type="ECO:0000259" key="2">
    <source>
        <dbReference type="Pfam" id="PF20470"/>
    </source>
</evidence>
<sequence length="238" mass="27338">LIIVTFKLFFFFLGESVLICQKKQLTFVQQILAETFVDGFKKSEKRSRLKLIVEAVCSGLCENFQQLSALFKETFFANENGKDLRGTQLGRATLASSLSPEIALQVYADLERGSRGLILDNELHLLYLVTPLNNTALWANYMDWNLFYILWTKLSKRLRRVGQMVGINERFFLERIQGKICSDNCSMQVHLRFMSALALYDLINEQPIVNVARKFNISRGTLQSLQQQAATYACKEKK</sequence>
<dbReference type="Pfam" id="PF21099">
    <property type="entry name" value="POLQ_helical"/>
    <property type="match status" value="1"/>
</dbReference>